<organism evidence="14 15">
    <name type="scientific">Drosophila suzukii</name>
    <name type="common">Spotted-wing drosophila fruit fly</name>
    <dbReference type="NCBI Taxonomy" id="28584"/>
    <lineage>
        <taxon>Eukaryota</taxon>
        <taxon>Metazoa</taxon>
        <taxon>Ecdysozoa</taxon>
        <taxon>Arthropoda</taxon>
        <taxon>Hexapoda</taxon>
        <taxon>Insecta</taxon>
        <taxon>Pterygota</taxon>
        <taxon>Neoptera</taxon>
        <taxon>Endopterygota</taxon>
        <taxon>Diptera</taxon>
        <taxon>Brachycera</taxon>
        <taxon>Muscomorpha</taxon>
        <taxon>Ephydroidea</taxon>
        <taxon>Drosophilidae</taxon>
        <taxon>Drosophila</taxon>
        <taxon>Sophophora</taxon>
    </lineage>
</organism>
<keyword evidence="5" id="KW-0969">Cilium</keyword>
<evidence type="ECO:0000256" key="9">
    <source>
        <dbReference type="ARBA" id="ARBA00038424"/>
    </source>
</evidence>
<evidence type="ECO:0000256" key="5">
    <source>
        <dbReference type="ARBA" id="ARBA00023069"/>
    </source>
</evidence>
<gene>
    <name evidence="15" type="primary">LOC108008120</name>
</gene>
<keyword evidence="7" id="KW-0966">Cell projection</keyword>
<keyword evidence="2" id="KW-0963">Cytoplasm</keyword>
<dbReference type="PANTHER" id="PTHR21625">
    <property type="entry name" value="NYD-SP28 PROTEIN"/>
    <property type="match status" value="1"/>
</dbReference>
<evidence type="ECO:0000256" key="1">
    <source>
        <dbReference type="ARBA" id="ARBA00004611"/>
    </source>
</evidence>
<dbReference type="InterPro" id="IPR039505">
    <property type="entry name" value="DRC1/2_N"/>
</dbReference>
<accession>A0ABM4TLG1</accession>
<dbReference type="Pfam" id="PF14772">
    <property type="entry name" value="NYD-SP28"/>
    <property type="match status" value="1"/>
</dbReference>
<comment type="similarity">
    <text evidence="9">Belongs to the DRC2 family.</text>
</comment>
<keyword evidence="14" id="KW-1185">Reference proteome</keyword>
<evidence type="ECO:0000256" key="11">
    <source>
        <dbReference type="ARBA" id="ARBA00041517"/>
    </source>
</evidence>
<evidence type="ECO:0000256" key="2">
    <source>
        <dbReference type="ARBA" id="ARBA00022490"/>
    </source>
</evidence>
<reference evidence="15" key="1">
    <citation type="submission" date="2025-08" db="UniProtKB">
        <authorList>
            <consortium name="RefSeq"/>
        </authorList>
    </citation>
    <scope>IDENTIFICATION</scope>
</reference>
<evidence type="ECO:0000256" key="7">
    <source>
        <dbReference type="ARBA" id="ARBA00023273"/>
    </source>
</evidence>
<proteinExistence type="inferred from homology"/>
<sequence length="187" mass="22354">MGKKGKGKGNKLAKMSEEERARYLQMRADMEEETRRRKMQLISMYMKNKLKREDAFGRLNMAKINQEWRSILRQVKIQELRREIVDVESFFQEALKRKDQVIHRLIAHIESTEDMYANLQQSHMENITRIVGKSRIEFFRTIYEDDKQAVLSQWEQDSAGFKEMHAQKQQQLECVFYQLEENTDGVG</sequence>
<evidence type="ECO:0000256" key="4">
    <source>
        <dbReference type="ARBA" id="ARBA00023054"/>
    </source>
</evidence>
<evidence type="ECO:0000256" key="12">
    <source>
        <dbReference type="ARBA" id="ARBA00045865"/>
    </source>
</evidence>
<dbReference type="GeneID" id="108008120"/>
<evidence type="ECO:0000259" key="13">
    <source>
        <dbReference type="Pfam" id="PF14772"/>
    </source>
</evidence>
<comment type="function">
    <text evidence="12">Component of the nexin-dynein regulatory complex (N-DRC), a key regulator of ciliary/flagellar motility which maintains the alignment and integrity of the distal axoneme and regulates microtubule sliding in motile axonemes. Plays a critical role in the assembly of N-DRC and also stabilizes the assembly of multiple inner dynein arms and radial spokes. Coassembles with DRC1 to form a central scaffold needed for assembly of the N-DRC and its attachment to the outer doublet microtubules.</text>
</comment>
<keyword evidence="3" id="KW-0282">Flagellum</keyword>
<dbReference type="PANTHER" id="PTHR21625:SF0">
    <property type="entry name" value="DYNEIN REGULATORY COMPLEX SUBUNIT 2"/>
    <property type="match status" value="1"/>
</dbReference>
<evidence type="ECO:0000256" key="10">
    <source>
        <dbReference type="ARBA" id="ARBA00040899"/>
    </source>
</evidence>
<keyword evidence="6" id="KW-0206">Cytoskeleton</keyword>
<name>A0ABM4TLG1_DROSZ</name>
<dbReference type="Proteomes" id="UP001652628">
    <property type="component" value="Chromosome 2R"/>
</dbReference>
<evidence type="ECO:0000256" key="8">
    <source>
        <dbReference type="ARBA" id="ARBA00037841"/>
    </source>
</evidence>
<feature type="domain" description="Dynein regulatory complex protein 1/2 N-terminal" evidence="13">
    <location>
        <begin position="27"/>
        <end position="127"/>
    </location>
</feature>
<dbReference type="InterPro" id="IPR039750">
    <property type="entry name" value="DRC1/DRC2"/>
</dbReference>
<evidence type="ECO:0000313" key="15">
    <source>
        <dbReference type="RefSeq" id="XP_070850800.1"/>
    </source>
</evidence>
<evidence type="ECO:0000256" key="6">
    <source>
        <dbReference type="ARBA" id="ARBA00023212"/>
    </source>
</evidence>
<comment type="subcellular location">
    <subcellularLocation>
        <location evidence="1">Cytoplasm</location>
        <location evidence="1">Cytoskeleton</location>
        <location evidence="1">Flagellum axoneme</location>
    </subcellularLocation>
    <subcellularLocation>
        <location evidence="8">Cytoplasm</location>
        <location evidence="8">Cytoskeleton</location>
        <location evidence="8">Flagellum basal body</location>
    </subcellularLocation>
</comment>
<evidence type="ECO:0000313" key="14">
    <source>
        <dbReference type="Proteomes" id="UP001652628"/>
    </source>
</evidence>
<protein>
    <recommendedName>
        <fullName evidence="10">Dynein regulatory complex subunit 2</fullName>
    </recommendedName>
    <alternativeName>
        <fullName evidence="11">Coiled-coil domain-containing protein 65</fullName>
    </alternativeName>
</protein>
<keyword evidence="4" id="KW-0175">Coiled coil</keyword>
<dbReference type="RefSeq" id="XP_070850800.1">
    <property type="nucleotide sequence ID" value="XM_070994699.1"/>
</dbReference>
<evidence type="ECO:0000256" key="3">
    <source>
        <dbReference type="ARBA" id="ARBA00022846"/>
    </source>
</evidence>